<reference evidence="1" key="1">
    <citation type="submission" date="2021-02" db="EMBL/GenBank/DDBJ databases">
        <authorList>
            <person name="Dougan E. K."/>
            <person name="Rhodes N."/>
            <person name="Thang M."/>
            <person name="Chan C."/>
        </authorList>
    </citation>
    <scope>NUCLEOTIDE SEQUENCE</scope>
</reference>
<dbReference type="Proteomes" id="UP000604046">
    <property type="component" value="Unassembled WGS sequence"/>
</dbReference>
<evidence type="ECO:0000313" key="2">
    <source>
        <dbReference type="Proteomes" id="UP000604046"/>
    </source>
</evidence>
<accession>A0A812GWA8</accession>
<proteinExistence type="predicted"/>
<dbReference type="AlphaFoldDB" id="A0A812GWA8"/>
<evidence type="ECO:0000313" key="1">
    <source>
        <dbReference type="EMBL" id="CAE6941436.1"/>
    </source>
</evidence>
<dbReference type="OrthoDB" id="413250at2759"/>
<dbReference type="EMBL" id="CAJNDS010000065">
    <property type="protein sequence ID" value="CAE6941436.1"/>
    <property type="molecule type" value="Genomic_DNA"/>
</dbReference>
<dbReference type="SUPFAM" id="SSF55961">
    <property type="entry name" value="Bet v1-like"/>
    <property type="match status" value="1"/>
</dbReference>
<comment type="caution">
    <text evidence="1">The sequence shown here is derived from an EMBL/GenBank/DDBJ whole genome shotgun (WGS) entry which is preliminary data.</text>
</comment>
<gene>
    <name evidence="1" type="ORF">SNAT2548_LOCUS1221</name>
</gene>
<organism evidence="1 2">
    <name type="scientific">Symbiodinium natans</name>
    <dbReference type="NCBI Taxonomy" id="878477"/>
    <lineage>
        <taxon>Eukaryota</taxon>
        <taxon>Sar</taxon>
        <taxon>Alveolata</taxon>
        <taxon>Dinophyceae</taxon>
        <taxon>Suessiales</taxon>
        <taxon>Symbiodiniaceae</taxon>
        <taxon>Symbiodinium</taxon>
    </lineage>
</organism>
<protein>
    <submittedName>
        <fullName evidence="1">Uncharacterized protein</fullName>
    </submittedName>
</protein>
<keyword evidence="2" id="KW-1185">Reference proteome</keyword>
<name>A0A812GWA8_9DINO</name>
<sequence>MGQTTGCCQATAEAQPVEQLEPVVAPQDQLTHGFVDILNKDEVSTNTLPAKADEENLTKRALEEAERHLRDFNLDRADEVLGTALEQLSEASAERLRSAETFRRVQRHLGQYELAKDMLASDDFELLWQQDGTRMEVKRDPCCRVFEYRLVIDLEQPLSQAVSHFEEVDLIHKVQKQLCQPVETLGSGSPWHKAYMMCFSIAVLRIEVLHELFRYRDKTNGVLLEGVCTEFDHTALNVPAKSWRAMRPWNIAANLWKPHEDGSGRTTFIHVSRAEAGMTLASWMLDTAAYFVARGFAADVRKAAAEASVPGSPWMERINADKDGFYAELREIEKVRSTVPWDKRALAACTLRW</sequence>